<accession>A0AA96EYS6</accession>
<reference evidence="3 4" key="1">
    <citation type="submission" date="2023-09" db="EMBL/GenBank/DDBJ databases">
        <title>Flavobacterium sp. a novel bacteria isolate from Pepper rhizosphere.</title>
        <authorList>
            <person name="Peng Y."/>
            <person name="Lee J."/>
        </authorList>
    </citation>
    <scope>NUCLEOTIDE SEQUENCE [LARGE SCALE GENOMIC DNA]</scope>
    <source>
        <strain evidence="2">PMR2A8</strain>
        <strain evidence="3 4">PMTSA4</strain>
    </source>
</reference>
<keyword evidence="1" id="KW-0812">Transmembrane</keyword>
<sequence length="111" mass="12833">MVFSKEFFKISANSILESVIALSIISICLYIAIMVYATVFTPKTSSNFYFSRNYVVSLYYESQVNPDSIDLISNKNIVITREWINSNLEKVNFEYKDSSNVSIKQNVYLQK</sequence>
<organism evidence="3 4">
    <name type="scientific">Flavobacterium capsici</name>
    <dbReference type="NCBI Taxonomy" id="3075618"/>
    <lineage>
        <taxon>Bacteria</taxon>
        <taxon>Pseudomonadati</taxon>
        <taxon>Bacteroidota</taxon>
        <taxon>Flavobacteriia</taxon>
        <taxon>Flavobacteriales</taxon>
        <taxon>Flavobacteriaceae</taxon>
        <taxon>Flavobacterium</taxon>
    </lineage>
</organism>
<protein>
    <submittedName>
        <fullName evidence="3">Uncharacterized protein</fullName>
    </submittedName>
</protein>
<feature type="transmembrane region" description="Helical" evidence="1">
    <location>
        <begin position="20"/>
        <end position="40"/>
    </location>
</feature>
<keyword evidence="1" id="KW-0472">Membrane</keyword>
<evidence type="ECO:0000256" key="1">
    <source>
        <dbReference type="SAM" id="Phobius"/>
    </source>
</evidence>
<dbReference type="EMBL" id="CP134890">
    <property type="protein sequence ID" value="WNM20854.1"/>
    <property type="molecule type" value="Genomic_DNA"/>
</dbReference>
<keyword evidence="1" id="KW-1133">Transmembrane helix</keyword>
<keyword evidence="4" id="KW-1185">Reference proteome</keyword>
<dbReference type="RefSeq" id="WP_313324357.1">
    <property type="nucleotide sequence ID" value="NZ_CP134878.1"/>
</dbReference>
<evidence type="ECO:0000313" key="3">
    <source>
        <dbReference type="EMBL" id="WNM20854.1"/>
    </source>
</evidence>
<evidence type="ECO:0000313" key="2">
    <source>
        <dbReference type="EMBL" id="WNM19465.1"/>
    </source>
</evidence>
<dbReference type="KEGG" id="fcj:RN605_09170"/>
<dbReference type="AlphaFoldDB" id="A0AA96EYS6"/>
<gene>
    <name evidence="3" type="ORF">RN605_09170</name>
    <name evidence="2" type="ORF">RN608_02000</name>
</gene>
<evidence type="ECO:0000313" key="4">
    <source>
        <dbReference type="Proteomes" id="UP001304515"/>
    </source>
</evidence>
<dbReference type="Proteomes" id="UP001304515">
    <property type="component" value="Chromosome"/>
</dbReference>
<dbReference type="EMBL" id="CP134878">
    <property type="protein sequence ID" value="WNM19465.1"/>
    <property type="molecule type" value="Genomic_DNA"/>
</dbReference>
<name>A0AA96EYS6_9FLAO</name>
<accession>A0AA96EZ00</accession>
<proteinExistence type="predicted"/>